<reference evidence="3 4" key="1">
    <citation type="submission" date="2023-08" db="EMBL/GenBank/DDBJ databases">
        <authorList>
            <person name="Folkvardsen B D."/>
            <person name="Norman A."/>
        </authorList>
    </citation>
    <scope>NUCLEOTIDE SEQUENCE [LARGE SCALE GENOMIC DNA]</scope>
    <source>
        <strain evidence="3 4">Mu0053</strain>
    </source>
</reference>
<evidence type="ECO:0000313" key="3">
    <source>
        <dbReference type="EMBL" id="CAJ1506824.1"/>
    </source>
</evidence>
<dbReference type="RefSeq" id="WP_308478702.1">
    <property type="nucleotide sequence ID" value="NZ_OY726397.1"/>
</dbReference>
<protein>
    <submittedName>
        <fullName evidence="3">RsiV family protein</fullName>
    </submittedName>
</protein>
<sequence>MVRAWVLTALIATVLLGWAPGAAAASGCGDFGGTLAADGLCRAHESQPEYEMDVSFPLDYPDQRAITDFITSTREEFVAAAHDPQAHNLPYRMEMKATEAATATTRSVAFEVYQNVGGAHPSTWYRTFNYDLIRQRPLGFADLFAPGARPVPELLPIVQRELTSRLGVPDLVSPTAGLDPASYQSFAITDEALIFYFDRGAIMAGAAGAHTVSVPRSALPPLVV</sequence>
<dbReference type="NCBIfam" id="NF043047">
    <property type="entry name" value="EstaseRv3036c"/>
    <property type="match status" value="1"/>
</dbReference>
<proteinExistence type="predicted"/>
<organism evidence="3 4">
    <name type="scientific">[Mycobacterium] burgundiense</name>
    <dbReference type="NCBI Taxonomy" id="3064286"/>
    <lineage>
        <taxon>Bacteria</taxon>
        <taxon>Bacillati</taxon>
        <taxon>Actinomycetota</taxon>
        <taxon>Actinomycetes</taxon>
        <taxon>Mycobacteriales</taxon>
        <taxon>Mycobacteriaceae</taxon>
        <taxon>Mycolicibacterium</taxon>
    </lineage>
</organism>
<dbReference type="EMBL" id="OY726397">
    <property type="protein sequence ID" value="CAJ1506824.1"/>
    <property type="molecule type" value="Genomic_DNA"/>
</dbReference>
<keyword evidence="4" id="KW-1185">Reference proteome</keyword>
<feature type="signal peptide" evidence="1">
    <location>
        <begin position="1"/>
        <end position="24"/>
    </location>
</feature>
<dbReference type="Pfam" id="PF11738">
    <property type="entry name" value="DUF3298"/>
    <property type="match status" value="1"/>
</dbReference>
<feature type="domain" description="DUF3298" evidence="2">
    <location>
        <begin position="141"/>
        <end position="217"/>
    </location>
</feature>
<dbReference type="InterPro" id="IPR037126">
    <property type="entry name" value="PdaC/RsiV-like_sf"/>
</dbReference>
<dbReference type="Proteomes" id="UP001190465">
    <property type="component" value="Chromosome"/>
</dbReference>
<gene>
    <name evidence="3" type="ORF">MU0053_003305</name>
</gene>
<dbReference type="Gene3D" id="3.30.565.40">
    <property type="entry name" value="Fervidobacterium nodosum Rt17-B1 like"/>
    <property type="match status" value="1"/>
</dbReference>
<dbReference type="PROSITE" id="PS51257">
    <property type="entry name" value="PROKAR_LIPOPROTEIN"/>
    <property type="match status" value="1"/>
</dbReference>
<name>A0ABN9NM01_9MYCO</name>
<dbReference type="Gene3D" id="3.90.640.20">
    <property type="entry name" value="Heat-shock cognate protein, ATPase"/>
    <property type="match status" value="1"/>
</dbReference>
<dbReference type="InterPro" id="IPR053421">
    <property type="entry name" value="Esterase_Immunogenic_RsiV"/>
</dbReference>
<accession>A0ABN9NM01</accession>
<feature type="chain" id="PRO_5046144138" evidence="1">
    <location>
        <begin position="25"/>
        <end position="224"/>
    </location>
</feature>
<keyword evidence="1" id="KW-0732">Signal</keyword>
<evidence type="ECO:0000256" key="1">
    <source>
        <dbReference type="SAM" id="SignalP"/>
    </source>
</evidence>
<evidence type="ECO:0000259" key="2">
    <source>
        <dbReference type="Pfam" id="PF11738"/>
    </source>
</evidence>
<evidence type="ECO:0000313" key="4">
    <source>
        <dbReference type="Proteomes" id="UP001190465"/>
    </source>
</evidence>
<dbReference type="InterPro" id="IPR021729">
    <property type="entry name" value="DUF3298"/>
</dbReference>